<dbReference type="PANTHER" id="PTHR11537">
    <property type="entry name" value="VOLTAGE-GATED POTASSIUM CHANNEL"/>
    <property type="match status" value="1"/>
</dbReference>
<name>A0A210PUV5_MIZYE</name>
<dbReference type="InterPro" id="IPR003968">
    <property type="entry name" value="K_chnl_volt-dep_Kv"/>
</dbReference>
<keyword evidence="16" id="KW-1185">Reference proteome</keyword>
<dbReference type="PRINTS" id="PR01498">
    <property type="entry name" value="SHAWCHANNEL"/>
</dbReference>
<evidence type="ECO:0000256" key="1">
    <source>
        <dbReference type="ARBA" id="ARBA00004141"/>
    </source>
</evidence>
<dbReference type="InterPro" id="IPR003974">
    <property type="entry name" value="K_chnl_volt-dep_Kv3"/>
</dbReference>
<dbReference type="Pfam" id="PF02214">
    <property type="entry name" value="BTB_2"/>
    <property type="match status" value="1"/>
</dbReference>
<accession>A0A210PUV5</accession>
<evidence type="ECO:0000256" key="5">
    <source>
        <dbReference type="ARBA" id="ARBA00022826"/>
    </source>
</evidence>
<dbReference type="SMART" id="SM00225">
    <property type="entry name" value="BTB"/>
    <property type="match status" value="1"/>
</dbReference>
<dbReference type="PANTHER" id="PTHR11537:SF252">
    <property type="entry name" value="POTASSIUM VOLTAGE-GATED CHANNEL PROTEIN SHAW"/>
    <property type="match status" value="1"/>
</dbReference>
<keyword evidence="7" id="KW-0630">Potassium</keyword>
<keyword evidence="11" id="KW-0407">Ion channel</keyword>
<dbReference type="FunFam" id="1.10.287.70:FF:000002">
    <property type="entry name" value="Potassium voltage-gated channel subfamily a member"/>
    <property type="match status" value="1"/>
</dbReference>
<comment type="caution">
    <text evidence="15">The sequence shown here is derived from an EMBL/GenBank/DDBJ whole genome shotgun (WGS) entry which is preliminary data.</text>
</comment>
<keyword evidence="8 13" id="KW-1133">Transmembrane helix</keyword>
<dbReference type="EMBL" id="NEDP02005476">
    <property type="protein sequence ID" value="OWF40279.1"/>
    <property type="molecule type" value="Genomic_DNA"/>
</dbReference>
<feature type="region of interest" description="Disordered" evidence="12">
    <location>
        <begin position="639"/>
        <end position="674"/>
    </location>
</feature>
<dbReference type="AlphaFoldDB" id="A0A210PUV5"/>
<keyword evidence="6" id="KW-0851">Voltage-gated channel</keyword>
<protein>
    <submittedName>
        <fullName evidence="15">Potassium voltage-gated channel subfamily C member 2</fullName>
    </submittedName>
</protein>
<dbReference type="OrthoDB" id="10025005at2759"/>
<evidence type="ECO:0000256" key="4">
    <source>
        <dbReference type="ARBA" id="ARBA00022692"/>
    </source>
</evidence>
<feature type="transmembrane region" description="Helical" evidence="13">
    <location>
        <begin position="534"/>
        <end position="559"/>
    </location>
</feature>
<dbReference type="Gene3D" id="1.20.120.350">
    <property type="entry name" value="Voltage-gated potassium channels. Chain C"/>
    <property type="match status" value="1"/>
</dbReference>
<feature type="domain" description="BTB" evidence="14">
    <location>
        <begin position="164"/>
        <end position="261"/>
    </location>
</feature>
<feature type="region of interest" description="Disordered" evidence="12">
    <location>
        <begin position="1"/>
        <end position="92"/>
    </location>
</feature>
<sequence>MEPGRKGNVKFADQKARKKSKSTTDKRNSNKLAFVQKSSNENVDDRKEPDKTSTDLRTAETTGQLDWDNRVTDENSNCNHTTQKQSEMTANGHQETLLDKSDKVTCGLTAPAKTETDEKNGHVIDDGLSYEAKVATDETGSIKIPTRVQSATSKGSSSDDVGSEIITLNIGGFKHQTKLETISQFPTTRLAKLADSARLTGKREYFFDRHPTLFGYILNFYRIGKLHVPISLCGPLLREELDFWEIDDKDIEMCCWVHYISFEDTLEMIDRFEQDDKRTQNSARNVGPNDPCWYRHRPRVWRALQDPYSSKGATFYAVTSLLVVLLSISVFILETLPYFEALTVHATSAGSNITSDMLRHELDIFYDITPYDILLIIDNSCNVFFFLEFLVKLLTAPSKKGFLTTPLTIIEAICIVPYYIAVAIVFLHPDPITLFTFIRVLFAFRVLRIFRIFILMKHFLALKILIYTIKASTKELFLLLLVVIIGVVIFACIEYYMEMFSTEESDFKHIPLAFWWAIVTMTTVGYGDMTPKSGLGYLVGSLCAISGVLVIALSVPAIVNNFTLYYTHAQSREKLKQRKRKFQIERWNKLMTTTVYKIKFNKTEDKGHSGFKTMMNGLMQTGDSTPKINSVTPLYPEVGLEQPTASGLKTEGSENDDADSTVTEDVKNTFKSST</sequence>
<evidence type="ECO:0000256" key="9">
    <source>
        <dbReference type="ARBA" id="ARBA00023065"/>
    </source>
</evidence>
<feature type="transmembrane region" description="Helical" evidence="13">
    <location>
        <begin position="403"/>
        <end position="426"/>
    </location>
</feature>
<evidence type="ECO:0000256" key="7">
    <source>
        <dbReference type="ARBA" id="ARBA00022958"/>
    </source>
</evidence>
<evidence type="ECO:0000256" key="13">
    <source>
        <dbReference type="SAM" id="Phobius"/>
    </source>
</evidence>
<feature type="transmembrane region" description="Helical" evidence="13">
    <location>
        <begin position="373"/>
        <end position="391"/>
    </location>
</feature>
<dbReference type="SUPFAM" id="SSF81324">
    <property type="entry name" value="Voltage-gated potassium channels"/>
    <property type="match status" value="1"/>
</dbReference>
<evidence type="ECO:0000256" key="12">
    <source>
        <dbReference type="SAM" id="MobiDB-lite"/>
    </source>
</evidence>
<keyword evidence="4 13" id="KW-0812">Transmembrane</keyword>
<feature type="transmembrane region" description="Helical" evidence="13">
    <location>
        <begin position="476"/>
        <end position="497"/>
    </location>
</feature>
<comment type="subcellular location">
    <subcellularLocation>
        <location evidence="1">Membrane</location>
        <topology evidence="1">Multi-pass membrane protein</topology>
    </subcellularLocation>
</comment>
<dbReference type="GO" id="GO:0051260">
    <property type="term" value="P:protein homooligomerization"/>
    <property type="evidence" value="ECO:0007669"/>
    <property type="project" value="InterPro"/>
</dbReference>
<dbReference type="STRING" id="6573.A0A210PUV5"/>
<dbReference type="PRINTS" id="PR01491">
    <property type="entry name" value="KVCHANNEL"/>
</dbReference>
<dbReference type="Gene3D" id="1.10.287.70">
    <property type="match status" value="1"/>
</dbReference>
<dbReference type="GO" id="GO:0001508">
    <property type="term" value="P:action potential"/>
    <property type="evidence" value="ECO:0007669"/>
    <property type="project" value="TreeGrafter"/>
</dbReference>
<keyword evidence="2" id="KW-0813">Transport</keyword>
<dbReference type="InterPro" id="IPR011333">
    <property type="entry name" value="SKP1/BTB/POZ_sf"/>
</dbReference>
<feature type="compositionally biased region" description="Polar residues" evidence="12">
    <location>
        <begin position="74"/>
        <end position="92"/>
    </location>
</feature>
<evidence type="ECO:0000256" key="8">
    <source>
        <dbReference type="ARBA" id="ARBA00022989"/>
    </source>
</evidence>
<dbReference type="Gene3D" id="3.30.710.10">
    <property type="entry name" value="Potassium Channel Kv1.1, Chain A"/>
    <property type="match status" value="1"/>
</dbReference>
<keyword evidence="5" id="KW-0631">Potassium channel</keyword>
<dbReference type="InterPro" id="IPR028325">
    <property type="entry name" value="VG_K_chnl"/>
</dbReference>
<organism evidence="15 16">
    <name type="scientific">Mizuhopecten yessoensis</name>
    <name type="common">Japanese scallop</name>
    <name type="synonym">Patinopecten yessoensis</name>
    <dbReference type="NCBI Taxonomy" id="6573"/>
    <lineage>
        <taxon>Eukaryota</taxon>
        <taxon>Metazoa</taxon>
        <taxon>Spiralia</taxon>
        <taxon>Lophotrochozoa</taxon>
        <taxon>Mollusca</taxon>
        <taxon>Bivalvia</taxon>
        <taxon>Autobranchia</taxon>
        <taxon>Pteriomorphia</taxon>
        <taxon>Pectinida</taxon>
        <taxon>Pectinoidea</taxon>
        <taxon>Pectinidae</taxon>
        <taxon>Mizuhopecten</taxon>
    </lineage>
</organism>
<dbReference type="InterPro" id="IPR005821">
    <property type="entry name" value="Ion_trans_dom"/>
</dbReference>
<keyword evidence="9" id="KW-0406">Ion transport</keyword>
<dbReference type="GO" id="GO:0005251">
    <property type="term" value="F:delayed rectifier potassium channel activity"/>
    <property type="evidence" value="ECO:0007669"/>
    <property type="project" value="TreeGrafter"/>
</dbReference>
<evidence type="ECO:0000256" key="3">
    <source>
        <dbReference type="ARBA" id="ARBA00022538"/>
    </source>
</evidence>
<gene>
    <name evidence="15" type="ORF">KP79_PYT16834</name>
</gene>
<evidence type="ECO:0000313" key="16">
    <source>
        <dbReference type="Proteomes" id="UP000242188"/>
    </source>
</evidence>
<evidence type="ECO:0000256" key="11">
    <source>
        <dbReference type="ARBA" id="ARBA00023303"/>
    </source>
</evidence>
<evidence type="ECO:0000256" key="6">
    <source>
        <dbReference type="ARBA" id="ARBA00022882"/>
    </source>
</evidence>
<proteinExistence type="predicted"/>
<dbReference type="InterPro" id="IPR003131">
    <property type="entry name" value="T1-type_BTB"/>
</dbReference>
<dbReference type="GO" id="GO:0008076">
    <property type="term" value="C:voltage-gated potassium channel complex"/>
    <property type="evidence" value="ECO:0007669"/>
    <property type="project" value="InterPro"/>
</dbReference>
<dbReference type="SUPFAM" id="SSF54695">
    <property type="entry name" value="POZ domain"/>
    <property type="match status" value="1"/>
</dbReference>
<reference evidence="15 16" key="1">
    <citation type="journal article" date="2017" name="Nat. Ecol. Evol.">
        <title>Scallop genome provides insights into evolution of bilaterian karyotype and development.</title>
        <authorList>
            <person name="Wang S."/>
            <person name="Zhang J."/>
            <person name="Jiao W."/>
            <person name="Li J."/>
            <person name="Xun X."/>
            <person name="Sun Y."/>
            <person name="Guo X."/>
            <person name="Huan P."/>
            <person name="Dong B."/>
            <person name="Zhang L."/>
            <person name="Hu X."/>
            <person name="Sun X."/>
            <person name="Wang J."/>
            <person name="Zhao C."/>
            <person name="Wang Y."/>
            <person name="Wang D."/>
            <person name="Huang X."/>
            <person name="Wang R."/>
            <person name="Lv J."/>
            <person name="Li Y."/>
            <person name="Zhang Z."/>
            <person name="Liu B."/>
            <person name="Lu W."/>
            <person name="Hui Y."/>
            <person name="Liang J."/>
            <person name="Zhou Z."/>
            <person name="Hou R."/>
            <person name="Li X."/>
            <person name="Liu Y."/>
            <person name="Li H."/>
            <person name="Ning X."/>
            <person name="Lin Y."/>
            <person name="Zhao L."/>
            <person name="Xing Q."/>
            <person name="Dou J."/>
            <person name="Li Y."/>
            <person name="Mao J."/>
            <person name="Guo H."/>
            <person name="Dou H."/>
            <person name="Li T."/>
            <person name="Mu C."/>
            <person name="Jiang W."/>
            <person name="Fu Q."/>
            <person name="Fu X."/>
            <person name="Miao Y."/>
            <person name="Liu J."/>
            <person name="Yu Q."/>
            <person name="Li R."/>
            <person name="Liao H."/>
            <person name="Li X."/>
            <person name="Kong Y."/>
            <person name="Jiang Z."/>
            <person name="Chourrout D."/>
            <person name="Li R."/>
            <person name="Bao Z."/>
        </authorList>
    </citation>
    <scope>NUCLEOTIDE SEQUENCE [LARGE SCALE GENOMIC DNA]</scope>
    <source>
        <strain evidence="15 16">PY_sf001</strain>
    </source>
</reference>
<feature type="transmembrane region" description="Helical" evidence="13">
    <location>
        <begin position="432"/>
        <end position="455"/>
    </location>
</feature>
<evidence type="ECO:0000313" key="15">
    <source>
        <dbReference type="EMBL" id="OWF40279.1"/>
    </source>
</evidence>
<keyword evidence="10 13" id="KW-0472">Membrane</keyword>
<keyword evidence="3" id="KW-0633">Potassium transport</keyword>
<dbReference type="InterPro" id="IPR000210">
    <property type="entry name" value="BTB/POZ_dom"/>
</dbReference>
<evidence type="ECO:0000259" key="14">
    <source>
        <dbReference type="SMART" id="SM00225"/>
    </source>
</evidence>
<feature type="transmembrane region" description="Helical" evidence="13">
    <location>
        <begin position="509"/>
        <end position="527"/>
    </location>
</feature>
<dbReference type="Proteomes" id="UP000242188">
    <property type="component" value="Unassembled WGS sequence"/>
</dbReference>
<dbReference type="InterPro" id="IPR027359">
    <property type="entry name" value="Volt_channel_dom_sf"/>
</dbReference>
<feature type="compositionally biased region" description="Basic and acidic residues" evidence="12">
    <location>
        <begin position="43"/>
        <end position="58"/>
    </location>
</feature>
<evidence type="ECO:0000256" key="2">
    <source>
        <dbReference type="ARBA" id="ARBA00022448"/>
    </source>
</evidence>
<feature type="transmembrane region" description="Helical" evidence="13">
    <location>
        <begin position="313"/>
        <end position="333"/>
    </location>
</feature>
<dbReference type="PRINTS" id="PR00169">
    <property type="entry name" value="KCHANNEL"/>
</dbReference>
<dbReference type="Pfam" id="PF00520">
    <property type="entry name" value="Ion_trans"/>
    <property type="match status" value="1"/>
</dbReference>
<evidence type="ECO:0000256" key="10">
    <source>
        <dbReference type="ARBA" id="ARBA00023136"/>
    </source>
</evidence>